<keyword evidence="4" id="KW-1185">Reference proteome</keyword>
<dbReference type="Pfam" id="PF11028">
    <property type="entry name" value="TMEM260-like"/>
    <property type="match status" value="1"/>
</dbReference>
<evidence type="ECO:0000313" key="4">
    <source>
        <dbReference type="Proteomes" id="UP001066276"/>
    </source>
</evidence>
<evidence type="ECO:0008006" key="5">
    <source>
        <dbReference type="Google" id="ProtNLM"/>
    </source>
</evidence>
<feature type="transmembrane region" description="Helical" evidence="2">
    <location>
        <begin position="737"/>
        <end position="754"/>
    </location>
</feature>
<feature type="transmembrane region" description="Helical" evidence="2">
    <location>
        <begin position="774"/>
        <end position="792"/>
    </location>
</feature>
<feature type="region of interest" description="Disordered" evidence="1">
    <location>
        <begin position="104"/>
        <end position="126"/>
    </location>
</feature>
<proteinExistence type="predicted"/>
<gene>
    <name evidence="3" type="ORF">NDU88_005072</name>
</gene>
<feature type="transmembrane region" description="Helical" evidence="2">
    <location>
        <begin position="558"/>
        <end position="578"/>
    </location>
</feature>
<dbReference type="EMBL" id="JANPWB010000013">
    <property type="protein sequence ID" value="KAJ1107682.1"/>
    <property type="molecule type" value="Genomic_DNA"/>
</dbReference>
<evidence type="ECO:0000313" key="3">
    <source>
        <dbReference type="EMBL" id="KAJ1107682.1"/>
    </source>
</evidence>
<reference evidence="3" key="1">
    <citation type="journal article" date="2022" name="bioRxiv">
        <title>Sequencing and chromosome-scale assembly of the giantPleurodeles waltlgenome.</title>
        <authorList>
            <person name="Brown T."/>
            <person name="Elewa A."/>
            <person name="Iarovenko S."/>
            <person name="Subramanian E."/>
            <person name="Araus A.J."/>
            <person name="Petzold A."/>
            <person name="Susuki M."/>
            <person name="Suzuki K.-i.T."/>
            <person name="Hayashi T."/>
            <person name="Toyoda A."/>
            <person name="Oliveira C."/>
            <person name="Osipova E."/>
            <person name="Leigh N.D."/>
            <person name="Simon A."/>
            <person name="Yun M.H."/>
        </authorList>
    </citation>
    <scope>NUCLEOTIDE SEQUENCE</scope>
    <source>
        <strain evidence="3">20211129_DDA</strain>
        <tissue evidence="3">Liver</tissue>
    </source>
</reference>
<dbReference type="Proteomes" id="UP001066276">
    <property type="component" value="Chromosome 9"/>
</dbReference>
<dbReference type="InterPro" id="IPR052724">
    <property type="entry name" value="GT117_domain-containing"/>
</dbReference>
<dbReference type="InterPro" id="IPR021280">
    <property type="entry name" value="TMEM260-like"/>
</dbReference>
<feature type="transmembrane region" description="Helical" evidence="2">
    <location>
        <begin position="507"/>
        <end position="528"/>
    </location>
</feature>
<evidence type="ECO:0000256" key="1">
    <source>
        <dbReference type="SAM" id="MobiDB-lite"/>
    </source>
</evidence>
<feature type="transmembrane region" description="Helical" evidence="2">
    <location>
        <begin position="804"/>
        <end position="821"/>
    </location>
</feature>
<feature type="transmembrane region" description="Helical" evidence="2">
    <location>
        <begin position="535"/>
        <end position="552"/>
    </location>
</feature>
<sequence length="1215" mass="136838">MLLFTKFKNRAKEKKLLERAIALPPKDTPARFMYNKHGMPAIVFLDLWVEYTSQLAERFKWPSTGTFDIENVLKVEEQLFRRKARQGQLEAIEWWRKEAQRRQEKAQGKVEKAQRMSGKNRQEELQEKGKEVVLEQMLRESQGNVTGLYPVLPSCENSCPDKSKMNPLLPSAPMPPDDSALIDLLDVPPPYSTNTRPLLPVHNLPPVVSPETVEDLSEAARFLSIAEEVKKDEAGGGEPEGQCPHDPLSTIYPTLGDEGKRLVAIWKKIEKIPAVQNNINGIYEKLRGQDWLVDNVNLNWAALETNDNARTAGADIPNDVKLAPTLILKVLPQLLTTRKEDWDAISACKQKTGTTLYQLKLAEFRQTLSWPLMGHSSAHNMVLLTVAAQVVGCLAATDEWLLMASRSSARKSHRIQGKGNSPPDGGNEVRHQQDYPVWLSPGLLLSLLVFTFVSATYVKTLHPSVPGGDSGELITASYELGVAHPPGYPLFTMLSRLAISLFPFGSIAYRVNFLCGLFGAMAASLLFYTTFRLSGSCAAGILAAGTFSFSRLTWQWSIAAEVFSLNNLFVGLLMALAVQFDEASSAQERSKISKVGAFFCGLSLCNQHTIVLYVLCIGLWVVLRLFQQKELTLGSILLLALCFSCGLIPYIYLPISSYINQARWTWGDQTTIHGFLTHLLRSEYGTFNLAKSVTGSTMSQTVIFQMTHMRTELSLVSQFLALLALLPISGRRSKSSLIWLFTGMLVIYSLFFAWRANLDITKPLLLGVVERFWMQSNAVVSVLAGVGLAFLASLSEKLLKNNYVVHYAEYLFALIIVIYHLNGSYRICDNSANYVVDNFARNLLSSMPLNSIILLRGDLPGNSLRYLHFCEGMRSDVSLVDQEMMTYEWYLPKMAKHLPDIVFPGNKWNPVQGVFLDGKRTFNLERFLRVNKQKETYVCIGLHEGDLTWKASYSLWPWGSCEKLVAKDKSFIPDEWIQLTKNIYNWTEEYGRFDPTSWESVANEEMWQARMKTPFFIFHLAETEHMSADIKSRLYNYSYKLYEELVKTHVTHPVNWHKNYAIACERMLPRSSAAKKWPPRAAESHLTSAPCQDRRHQGQHLPLHRRRPNQPLRHSGVPADRRTPSRPPQHCCHTPRPMTAITVQAAGPNTTGALLGGEFDPPSKLPLSLGLPQQSRRARRFQKRGRNALSGPGQRSSDVRVCSRAILATPPFQSL</sequence>
<name>A0AAV7MVN9_PLEWA</name>
<feature type="transmembrane region" description="Helical" evidence="2">
    <location>
        <begin position="437"/>
        <end position="458"/>
    </location>
</feature>
<dbReference type="PANTHER" id="PTHR16214">
    <property type="entry name" value="TRANSMEMBRANE PROTEIN 260"/>
    <property type="match status" value="1"/>
</dbReference>
<organism evidence="3 4">
    <name type="scientific">Pleurodeles waltl</name>
    <name type="common">Iberian ribbed newt</name>
    <dbReference type="NCBI Taxonomy" id="8319"/>
    <lineage>
        <taxon>Eukaryota</taxon>
        <taxon>Metazoa</taxon>
        <taxon>Chordata</taxon>
        <taxon>Craniata</taxon>
        <taxon>Vertebrata</taxon>
        <taxon>Euteleostomi</taxon>
        <taxon>Amphibia</taxon>
        <taxon>Batrachia</taxon>
        <taxon>Caudata</taxon>
        <taxon>Salamandroidea</taxon>
        <taxon>Salamandridae</taxon>
        <taxon>Pleurodelinae</taxon>
        <taxon>Pleurodeles</taxon>
    </lineage>
</organism>
<accession>A0AAV7MVN9</accession>
<feature type="transmembrane region" description="Helical" evidence="2">
    <location>
        <begin position="381"/>
        <end position="402"/>
    </location>
</feature>
<keyword evidence="2" id="KW-0472">Membrane</keyword>
<keyword evidence="2" id="KW-0812">Transmembrane</keyword>
<feature type="region of interest" description="Disordered" evidence="1">
    <location>
        <begin position="1074"/>
        <end position="1132"/>
    </location>
</feature>
<dbReference type="AlphaFoldDB" id="A0AAV7MVN9"/>
<feature type="transmembrane region" description="Helical" evidence="2">
    <location>
        <begin position="633"/>
        <end position="653"/>
    </location>
</feature>
<feature type="transmembrane region" description="Helical" evidence="2">
    <location>
        <begin position="598"/>
        <end position="621"/>
    </location>
</feature>
<comment type="caution">
    <text evidence="3">The sequence shown here is derived from an EMBL/GenBank/DDBJ whole genome shotgun (WGS) entry which is preliminary data.</text>
</comment>
<dbReference type="PANTHER" id="PTHR16214:SF3">
    <property type="entry name" value="TRANSMEMBRANE PROTEIN 260"/>
    <property type="match status" value="1"/>
</dbReference>
<keyword evidence="2" id="KW-1133">Transmembrane helix</keyword>
<evidence type="ECO:0000256" key="2">
    <source>
        <dbReference type="SAM" id="Phobius"/>
    </source>
</evidence>
<protein>
    <recommendedName>
        <fullName evidence="5">Transmembrane protein 260</fullName>
    </recommendedName>
</protein>